<dbReference type="AlphaFoldDB" id="F2KRP7"/>
<evidence type="ECO:0000313" key="3">
    <source>
        <dbReference type="Proteomes" id="UP000008136"/>
    </source>
</evidence>
<protein>
    <recommendedName>
        <fullName evidence="4">DUF554 domain-containing protein</fullName>
    </recommendedName>
</protein>
<dbReference type="STRING" id="693661.Arcve_1918"/>
<accession>F2KRP7</accession>
<dbReference type="EMBL" id="CP002588">
    <property type="protein sequence ID" value="AEA47911.1"/>
    <property type="molecule type" value="Genomic_DNA"/>
</dbReference>
<keyword evidence="3" id="KW-1185">Reference proteome</keyword>
<dbReference type="InterPro" id="IPR007563">
    <property type="entry name" value="DUF554"/>
</dbReference>
<gene>
    <name evidence="2" type="ordered locus">Arcve_1918</name>
</gene>
<dbReference type="eggNOG" id="arCOG06126">
    <property type="taxonomic scope" value="Archaea"/>
</dbReference>
<feature type="transmembrane region" description="Helical" evidence="1">
    <location>
        <begin position="94"/>
        <end position="116"/>
    </location>
</feature>
<feature type="transmembrane region" description="Helical" evidence="1">
    <location>
        <begin position="204"/>
        <end position="221"/>
    </location>
</feature>
<feature type="transmembrane region" description="Helical" evidence="1">
    <location>
        <begin position="32"/>
        <end position="49"/>
    </location>
</feature>
<keyword evidence="1" id="KW-0472">Membrane</keyword>
<proteinExistence type="predicted"/>
<keyword evidence="1" id="KW-1133">Transmembrane helix</keyword>
<dbReference type="KEGG" id="ave:Arcve_1918"/>
<name>F2KRP7_ARCVS</name>
<organism evidence="2 3">
    <name type="scientific">Archaeoglobus veneficus (strain DSM 11195 / SNP6)</name>
    <dbReference type="NCBI Taxonomy" id="693661"/>
    <lineage>
        <taxon>Archaea</taxon>
        <taxon>Methanobacteriati</taxon>
        <taxon>Methanobacteriota</taxon>
        <taxon>Archaeoglobi</taxon>
        <taxon>Archaeoglobales</taxon>
        <taxon>Archaeoglobaceae</taxon>
        <taxon>Archaeoglobus</taxon>
    </lineage>
</organism>
<reference evidence="2 3" key="1">
    <citation type="submission" date="2011-03" db="EMBL/GenBank/DDBJ databases">
        <title>The complete genome of Archaeoglobus veneficus SNP6.</title>
        <authorList>
            <consortium name="US DOE Joint Genome Institute (JGI-PGF)"/>
            <person name="Lucas S."/>
            <person name="Copeland A."/>
            <person name="Lapidus A."/>
            <person name="Bruce D."/>
            <person name="Goodwin L."/>
            <person name="Pitluck S."/>
            <person name="Kyrpides N."/>
            <person name="Mavromatis K."/>
            <person name="Pagani I."/>
            <person name="Ivanova N."/>
            <person name="Mikhailova N."/>
            <person name="Lu M."/>
            <person name="Detter J.C."/>
            <person name="Tapia R."/>
            <person name="Han C."/>
            <person name="Land M."/>
            <person name="Hauser L."/>
            <person name="Markowitz V."/>
            <person name="Cheng J.-F."/>
            <person name="Hugenholtz P."/>
            <person name="Woyke T."/>
            <person name="Wu D."/>
            <person name="Spring S."/>
            <person name="Brambilla E."/>
            <person name="Klenk H.-P."/>
            <person name="Eisen J.A."/>
        </authorList>
    </citation>
    <scope>NUCLEOTIDE SEQUENCE [LARGE SCALE GENOMIC DNA]</scope>
    <source>
        <strain>SNP6</strain>
    </source>
</reference>
<dbReference type="PANTHER" id="PTHR36111:SF2">
    <property type="entry name" value="INNER MEMBRANE PROTEIN"/>
    <property type="match status" value="1"/>
</dbReference>
<dbReference type="HOGENOM" id="CLU_091659_0_0_2"/>
<evidence type="ECO:0000256" key="1">
    <source>
        <dbReference type="SAM" id="Phobius"/>
    </source>
</evidence>
<feature type="transmembrane region" description="Helical" evidence="1">
    <location>
        <begin position="55"/>
        <end position="74"/>
    </location>
</feature>
<dbReference type="Pfam" id="PF04474">
    <property type="entry name" value="DUF554"/>
    <property type="match status" value="1"/>
</dbReference>
<evidence type="ECO:0000313" key="2">
    <source>
        <dbReference type="EMBL" id="AEA47911.1"/>
    </source>
</evidence>
<sequence>MLGTLINAATVLAASAAGILIGSRMPERMRESLMNALGLPVMLIGLSLALKMENFLVITASMLLGTAAGEAMGIEARLEAFGRRVEEKFKGSKFAEGFVASTLLYCVGPMAIIGPIQEGLTGDMSVLLAKSMLDGIASIALASTLGVGVAFSSLSVLAYQGFFSVIASFISPYMTEHVVNEISATGGLLIVAIGMNLLEIRKLRVGNMLPALLFAGIIAWFF</sequence>
<feature type="transmembrane region" description="Helical" evidence="1">
    <location>
        <begin position="6"/>
        <end position="25"/>
    </location>
</feature>
<dbReference type="OrthoDB" id="31550at2157"/>
<dbReference type="PANTHER" id="PTHR36111">
    <property type="entry name" value="INNER MEMBRANE PROTEIN-RELATED"/>
    <property type="match status" value="1"/>
</dbReference>
<feature type="transmembrane region" description="Helical" evidence="1">
    <location>
        <begin position="136"/>
        <end position="157"/>
    </location>
</feature>
<dbReference type="GeneID" id="10395050"/>
<evidence type="ECO:0008006" key="4">
    <source>
        <dbReference type="Google" id="ProtNLM"/>
    </source>
</evidence>
<dbReference type="Proteomes" id="UP000008136">
    <property type="component" value="Chromosome"/>
</dbReference>
<dbReference type="RefSeq" id="WP_013684567.1">
    <property type="nucleotide sequence ID" value="NC_015320.1"/>
</dbReference>
<keyword evidence="1" id="KW-0812">Transmembrane</keyword>